<proteinExistence type="predicted"/>
<accession>A0A6J4H1G5</accession>
<dbReference type="InterPro" id="IPR010903">
    <property type="entry name" value="DUF1517"/>
</dbReference>
<evidence type="ECO:0008006" key="2">
    <source>
        <dbReference type="Google" id="ProtNLM"/>
    </source>
</evidence>
<sequence>MNSWRDRFNKLGGRTRYVVCRLFIHLAGEEVAPLLGVLNRTGRQALDAEGDLEILGEGLVEICQNLLQLDTYWQSAANEGDVFWEEGEAGDYVTELFTDSAQRYLSEFDPQQSFPKKDEPLSVAVTHNVIVMITAAYKGEVPELETDLANLNALKAALKALINLHYQERLEAIQVHFSPARFDEELTNDQLLLNFPELIPL</sequence>
<gene>
    <name evidence="1" type="ORF">AVDCRST_MAG92-162</name>
</gene>
<name>A0A6J4H1G5_9CYAN</name>
<reference evidence="1" key="1">
    <citation type="submission" date="2020-02" db="EMBL/GenBank/DDBJ databases">
        <authorList>
            <person name="Meier V. D."/>
        </authorList>
    </citation>
    <scope>NUCLEOTIDE SEQUENCE</scope>
    <source>
        <strain evidence="1">AVDCRST_MAG92</strain>
    </source>
</reference>
<evidence type="ECO:0000313" key="1">
    <source>
        <dbReference type="EMBL" id="CAA9212486.1"/>
    </source>
</evidence>
<dbReference type="Pfam" id="PF07466">
    <property type="entry name" value="DUF1517"/>
    <property type="match status" value="1"/>
</dbReference>
<dbReference type="EMBL" id="CADCTM010000023">
    <property type="protein sequence ID" value="CAA9212486.1"/>
    <property type="molecule type" value="Genomic_DNA"/>
</dbReference>
<dbReference type="AlphaFoldDB" id="A0A6J4H1G5"/>
<protein>
    <recommendedName>
        <fullName evidence="2">DUF1517 domain-containing protein</fullName>
    </recommendedName>
</protein>
<organism evidence="1">
    <name type="scientific">uncultured Coleofasciculus sp</name>
    <dbReference type="NCBI Taxonomy" id="1267456"/>
    <lineage>
        <taxon>Bacteria</taxon>
        <taxon>Bacillati</taxon>
        <taxon>Cyanobacteriota</taxon>
        <taxon>Cyanophyceae</taxon>
        <taxon>Coleofasciculales</taxon>
        <taxon>Coleofasciculaceae</taxon>
        <taxon>Coleofasciculus</taxon>
        <taxon>environmental samples</taxon>
    </lineage>
</organism>